<comment type="function">
    <text evidence="7">Adapter protein involved in the Toll-like receptor and IL-1 receptor signaling pathway in the innate immune response.</text>
</comment>
<reference evidence="11" key="2">
    <citation type="submission" date="2025-09" db="UniProtKB">
        <authorList>
            <consortium name="Ensembl"/>
        </authorList>
    </citation>
    <scope>IDENTIFICATION</scope>
</reference>
<keyword evidence="3 7" id="KW-0963">Cytoplasm</keyword>
<dbReference type="GO" id="GO:0060337">
    <property type="term" value="P:type I interferon-mediated signaling pathway"/>
    <property type="evidence" value="ECO:0007669"/>
    <property type="project" value="Ensembl"/>
</dbReference>
<dbReference type="GeneTree" id="ENSGT00510000048324"/>
<keyword evidence="6 7" id="KW-0395">Inflammatory response</keyword>
<dbReference type="GO" id="GO:0070498">
    <property type="term" value="P:interleukin-1-mediated signaling pathway"/>
    <property type="evidence" value="ECO:0007669"/>
    <property type="project" value="Ensembl"/>
</dbReference>
<dbReference type="GO" id="GO:0050830">
    <property type="term" value="P:defense response to Gram-positive bacterium"/>
    <property type="evidence" value="ECO:0007669"/>
    <property type="project" value="TreeGrafter"/>
</dbReference>
<dbReference type="GO" id="GO:0031234">
    <property type="term" value="C:extrinsic component of cytoplasmic side of plasma membrane"/>
    <property type="evidence" value="ECO:0007669"/>
    <property type="project" value="Ensembl"/>
</dbReference>
<evidence type="ECO:0000256" key="5">
    <source>
        <dbReference type="ARBA" id="ARBA00022859"/>
    </source>
</evidence>
<comment type="subcellular location">
    <subcellularLocation>
        <location evidence="1 7">Cytoplasm</location>
    </subcellularLocation>
</comment>
<dbReference type="GO" id="GO:1900017">
    <property type="term" value="P:positive regulation of cytokine production involved in inflammatory response"/>
    <property type="evidence" value="ECO:0007669"/>
    <property type="project" value="Ensembl"/>
</dbReference>
<dbReference type="GO" id="GO:0009986">
    <property type="term" value="C:cell surface"/>
    <property type="evidence" value="ECO:0007669"/>
    <property type="project" value="Ensembl"/>
</dbReference>
<dbReference type="GO" id="GO:0034146">
    <property type="term" value="P:toll-like receptor 5 signaling pathway"/>
    <property type="evidence" value="ECO:0007669"/>
    <property type="project" value="Ensembl"/>
</dbReference>
<dbReference type="GO" id="GO:0070935">
    <property type="term" value="P:3'-UTR-mediated mRNA stabilization"/>
    <property type="evidence" value="ECO:0007669"/>
    <property type="project" value="Ensembl"/>
</dbReference>
<dbReference type="GO" id="GO:0032481">
    <property type="term" value="P:positive regulation of type I interferon production"/>
    <property type="evidence" value="ECO:0007669"/>
    <property type="project" value="Ensembl"/>
</dbReference>
<evidence type="ECO:0000259" key="9">
    <source>
        <dbReference type="PROSITE" id="PS50017"/>
    </source>
</evidence>
<dbReference type="InterPro" id="IPR011029">
    <property type="entry name" value="DEATH-like_dom_sf"/>
</dbReference>
<proteinExistence type="predicted"/>
<dbReference type="GO" id="GO:0035591">
    <property type="term" value="F:signaling adaptor activity"/>
    <property type="evidence" value="ECO:0007669"/>
    <property type="project" value="Ensembl"/>
</dbReference>
<dbReference type="GO" id="GO:0070976">
    <property type="term" value="F:TIR domain binding"/>
    <property type="evidence" value="ECO:0007669"/>
    <property type="project" value="Ensembl"/>
</dbReference>
<dbReference type="GO" id="GO:0038061">
    <property type="term" value="P:non-canonical NF-kappaB signal transduction"/>
    <property type="evidence" value="ECO:0007669"/>
    <property type="project" value="Ensembl"/>
</dbReference>
<dbReference type="GO" id="GO:0006909">
    <property type="term" value="P:phagocytosis"/>
    <property type="evidence" value="ECO:0007669"/>
    <property type="project" value="Ensembl"/>
</dbReference>
<evidence type="ECO:0000313" key="11">
    <source>
        <dbReference type="Ensembl" id="ENSNVIP00000032320.1"/>
    </source>
</evidence>
<dbReference type="GO" id="GO:0032757">
    <property type="term" value="P:positive regulation of interleukin-8 production"/>
    <property type="evidence" value="ECO:0007669"/>
    <property type="project" value="Ensembl"/>
</dbReference>
<dbReference type="Ensembl" id="ENSNVIT00000037470.1">
    <property type="protein sequence ID" value="ENSNVIP00000032320.1"/>
    <property type="gene ID" value="ENSNVIG00000024922.1"/>
</dbReference>
<feature type="domain" description="TIR" evidence="10">
    <location>
        <begin position="166"/>
        <end position="285"/>
    </location>
</feature>
<dbReference type="GO" id="GO:0002755">
    <property type="term" value="P:MyD88-dependent toll-like receptor signaling pathway"/>
    <property type="evidence" value="ECO:0007669"/>
    <property type="project" value="InterPro"/>
</dbReference>
<dbReference type="PROSITE" id="PS50104">
    <property type="entry name" value="TIR"/>
    <property type="match status" value="1"/>
</dbReference>
<sequence>MNPSDPPQKGQVSPAESASRVCSMSSLPLAALNVRVRRRLSLFLNVRTQVAADWTALAEEMGFEYLEIRHLEMHADPMGKLLDDWQGRPGASVGRLLELLTKLGREDVLVELGPSIEEDCQKYILKQQQEESEKPLQVPAVDSSDPRTPERGGITMLDDPLGQMPERFDAFICYCPSDIQFVQEMIRQLEQTNYRLKLCVSDRDVLPGTCVWSIASELIEKRCRRMVVGPQDVSAHLSAHQKRLIPIKYKAMKKEFPSILRFITVCDYTNPCTKSWFWTRLAKALSLP</sequence>
<dbReference type="InterPro" id="IPR000488">
    <property type="entry name" value="Death_dom"/>
</dbReference>
<dbReference type="InterPro" id="IPR017281">
    <property type="entry name" value="Myelin_different_resp_MyD88"/>
</dbReference>
<dbReference type="SUPFAM" id="SSF47986">
    <property type="entry name" value="DEATH domain"/>
    <property type="match status" value="1"/>
</dbReference>
<reference evidence="11" key="1">
    <citation type="submission" date="2025-08" db="UniProtKB">
        <authorList>
            <consortium name="Ensembl"/>
        </authorList>
    </citation>
    <scope>IDENTIFICATION</scope>
</reference>
<evidence type="ECO:0000259" key="10">
    <source>
        <dbReference type="PROSITE" id="PS50104"/>
    </source>
</evidence>
<dbReference type="FunFam" id="3.40.50.10140:FF:000005">
    <property type="entry name" value="Myeloid differentiation primary response protein MyD88"/>
    <property type="match status" value="1"/>
</dbReference>
<dbReference type="Pfam" id="PF00531">
    <property type="entry name" value="Death"/>
    <property type="match status" value="1"/>
</dbReference>
<name>A0A8C7C0G5_NEOVI</name>
<dbReference type="InterPro" id="IPR000157">
    <property type="entry name" value="TIR_dom"/>
</dbReference>
<feature type="domain" description="Death" evidence="9">
    <location>
        <begin position="39"/>
        <end position="116"/>
    </location>
</feature>
<dbReference type="GO" id="GO:0034158">
    <property type="term" value="P:toll-like receptor 8 signaling pathway"/>
    <property type="evidence" value="ECO:0007669"/>
    <property type="project" value="Ensembl"/>
</dbReference>
<dbReference type="SMART" id="SM00255">
    <property type="entry name" value="TIR"/>
    <property type="match status" value="1"/>
</dbReference>
<keyword evidence="12" id="KW-1185">Reference proteome</keyword>
<dbReference type="PANTHER" id="PTHR15079:SF3">
    <property type="entry name" value="MYELOID DIFFERENTIATION PRIMARY RESPONSE PROTEIN MYD88"/>
    <property type="match status" value="1"/>
</dbReference>
<dbReference type="SMART" id="SM00005">
    <property type="entry name" value="DEATH"/>
    <property type="match status" value="1"/>
</dbReference>
<dbReference type="GO" id="GO:0008063">
    <property type="term" value="P:Toll signaling pathway"/>
    <property type="evidence" value="ECO:0007669"/>
    <property type="project" value="TreeGrafter"/>
</dbReference>
<dbReference type="GO" id="GO:1900227">
    <property type="term" value="P:positive regulation of NLRP3 inflammasome complex assembly"/>
    <property type="evidence" value="ECO:0007669"/>
    <property type="project" value="Ensembl"/>
</dbReference>
<dbReference type="InterPro" id="IPR034249">
    <property type="entry name" value="MyD88_Death"/>
</dbReference>
<dbReference type="GO" id="GO:0034142">
    <property type="term" value="P:toll-like receptor 4 signaling pathway"/>
    <property type="evidence" value="ECO:0007669"/>
    <property type="project" value="Ensembl"/>
</dbReference>
<dbReference type="FunFam" id="1.10.533.10:FF:000029">
    <property type="entry name" value="Myeloid differentiation primary response protein MyD88"/>
    <property type="match status" value="1"/>
</dbReference>
<comment type="subunit">
    <text evidence="7">Homodimer. Also forms heterodimers with TIRAP. Binds to TLR2, TLR4, IRAK1, IRAK2 and IRAK4 via their respective TIR domains.</text>
</comment>
<dbReference type="PANTHER" id="PTHR15079">
    <property type="entry name" value="MYD88"/>
    <property type="match status" value="1"/>
</dbReference>
<dbReference type="Proteomes" id="UP000694425">
    <property type="component" value="Unplaced"/>
</dbReference>
<dbReference type="SUPFAM" id="SSF52200">
    <property type="entry name" value="Toll/Interleukin receptor TIR domain"/>
    <property type="match status" value="1"/>
</dbReference>
<dbReference type="Gene3D" id="1.10.533.10">
    <property type="entry name" value="Death Domain, Fas"/>
    <property type="match status" value="1"/>
</dbReference>
<evidence type="ECO:0000256" key="8">
    <source>
        <dbReference type="SAM" id="MobiDB-lite"/>
    </source>
</evidence>
<feature type="region of interest" description="Disordered" evidence="8">
    <location>
        <begin position="129"/>
        <end position="152"/>
    </location>
</feature>
<dbReference type="PROSITE" id="PS50017">
    <property type="entry name" value="DEATH_DOMAIN"/>
    <property type="match status" value="1"/>
</dbReference>
<dbReference type="GO" id="GO:0005126">
    <property type="term" value="F:cytokine receptor binding"/>
    <property type="evidence" value="ECO:0007669"/>
    <property type="project" value="UniProtKB-ARBA"/>
</dbReference>
<dbReference type="GO" id="GO:0034143">
    <property type="term" value="P:regulation of toll-like receptor 4 signaling pathway"/>
    <property type="evidence" value="ECO:0007669"/>
    <property type="project" value="Ensembl"/>
</dbReference>
<dbReference type="PIRSF" id="PIRSF037756">
    <property type="entry name" value="MyD88"/>
    <property type="match status" value="1"/>
</dbReference>
<dbReference type="GO" id="GO:0006915">
    <property type="term" value="P:apoptotic process"/>
    <property type="evidence" value="ECO:0007669"/>
    <property type="project" value="Ensembl"/>
</dbReference>
<dbReference type="GO" id="GO:0006954">
    <property type="term" value="P:inflammatory response"/>
    <property type="evidence" value="ECO:0007669"/>
    <property type="project" value="UniProtKB-KW"/>
</dbReference>
<dbReference type="AlphaFoldDB" id="A0A8C7C0G5"/>
<keyword evidence="4" id="KW-0399">Innate immunity</keyword>
<dbReference type="GO" id="GO:0038172">
    <property type="term" value="P:interleukin-33-mediated signaling pathway"/>
    <property type="evidence" value="ECO:0007669"/>
    <property type="project" value="Ensembl"/>
</dbReference>
<evidence type="ECO:0000313" key="12">
    <source>
        <dbReference type="Proteomes" id="UP000694425"/>
    </source>
</evidence>
<evidence type="ECO:0000256" key="1">
    <source>
        <dbReference type="ARBA" id="ARBA00004496"/>
    </source>
</evidence>
<evidence type="ECO:0000256" key="6">
    <source>
        <dbReference type="ARBA" id="ARBA00023198"/>
    </source>
</evidence>
<evidence type="ECO:0000256" key="7">
    <source>
        <dbReference type="PIRNR" id="PIRNR037756"/>
    </source>
</evidence>
<dbReference type="CDD" id="cd08312">
    <property type="entry name" value="Death_MyD88"/>
    <property type="match status" value="1"/>
</dbReference>
<dbReference type="GO" id="GO:0071260">
    <property type="term" value="P:cellular response to mechanical stimulus"/>
    <property type="evidence" value="ECO:0007669"/>
    <property type="project" value="Ensembl"/>
</dbReference>
<accession>A0A8C7C0G5</accession>
<evidence type="ECO:0000256" key="4">
    <source>
        <dbReference type="ARBA" id="ARBA00022588"/>
    </source>
</evidence>
<dbReference type="Gene3D" id="3.40.50.10140">
    <property type="entry name" value="Toll/interleukin-1 receptor homology (TIR) domain"/>
    <property type="match status" value="2"/>
</dbReference>
<dbReference type="GO" id="GO:0038124">
    <property type="term" value="P:toll-like receptor TLR6:TLR2 signaling pathway"/>
    <property type="evidence" value="ECO:0007669"/>
    <property type="project" value="Ensembl"/>
</dbReference>
<dbReference type="GO" id="GO:0043123">
    <property type="term" value="P:positive regulation of canonical NF-kappaB signal transduction"/>
    <property type="evidence" value="ECO:0007669"/>
    <property type="project" value="Ensembl"/>
</dbReference>
<evidence type="ECO:0000256" key="3">
    <source>
        <dbReference type="ARBA" id="ARBA00022490"/>
    </source>
</evidence>
<evidence type="ECO:0000256" key="2">
    <source>
        <dbReference type="ARBA" id="ARBA00021472"/>
    </source>
</evidence>
<dbReference type="GO" id="GO:0005737">
    <property type="term" value="C:cytoplasm"/>
    <property type="evidence" value="ECO:0007669"/>
    <property type="project" value="UniProtKB-SubCell"/>
</dbReference>
<keyword evidence="5 7" id="KW-0391">Immunity</keyword>
<dbReference type="GO" id="GO:0035325">
    <property type="term" value="F:Toll-like receptor binding"/>
    <property type="evidence" value="ECO:0007669"/>
    <property type="project" value="TreeGrafter"/>
</dbReference>
<dbReference type="GO" id="GO:0042802">
    <property type="term" value="F:identical protein binding"/>
    <property type="evidence" value="ECO:0007669"/>
    <property type="project" value="Ensembl"/>
</dbReference>
<protein>
    <recommendedName>
        <fullName evidence="2 7">Myeloid differentiation primary response protein MyD88</fullName>
    </recommendedName>
</protein>
<dbReference type="GO" id="GO:0051607">
    <property type="term" value="P:defense response to virus"/>
    <property type="evidence" value="ECO:0007669"/>
    <property type="project" value="Ensembl"/>
</dbReference>
<dbReference type="InterPro" id="IPR035897">
    <property type="entry name" value="Toll_tir_struct_dom_sf"/>
</dbReference>
<organism evidence="11 12">
    <name type="scientific">Neovison vison</name>
    <name type="common">American mink</name>
    <name type="synonym">Mustela vison</name>
    <dbReference type="NCBI Taxonomy" id="452646"/>
    <lineage>
        <taxon>Eukaryota</taxon>
        <taxon>Metazoa</taxon>
        <taxon>Chordata</taxon>
        <taxon>Craniata</taxon>
        <taxon>Vertebrata</taxon>
        <taxon>Euteleostomi</taxon>
        <taxon>Mammalia</taxon>
        <taxon>Eutheria</taxon>
        <taxon>Laurasiatheria</taxon>
        <taxon>Carnivora</taxon>
        <taxon>Caniformia</taxon>
        <taxon>Musteloidea</taxon>
        <taxon>Mustelidae</taxon>
        <taxon>Mustelinae</taxon>
        <taxon>Neogale</taxon>
    </lineage>
</organism>
<dbReference type="GO" id="GO:0032731">
    <property type="term" value="P:positive regulation of interleukin-1 beta production"/>
    <property type="evidence" value="ECO:0007669"/>
    <property type="project" value="Ensembl"/>
</dbReference>
<dbReference type="GO" id="GO:0005634">
    <property type="term" value="C:nucleus"/>
    <property type="evidence" value="ECO:0007669"/>
    <property type="project" value="Ensembl"/>
</dbReference>